<sequence length="234" mass="27871">MPHCAICREEHEDAAELRLHIWNSADHPYNAYCEICTTWFAEEKDLFSHFYYQHFRCSTCDWNFVDGNALQQHLRDKPEHKNKNNYCLLCNLYFEDIVHHSIDTFHNHKSVSTAHPWCDVCSLETKSLESLHDHFMAMPSDHHFCVLCKTIFSQEDEYEFHANKHHTWCSIDRKVFATEQAYKTHVKANQDTHFYCIKCDEAFTSAEQLEYHVWRNRATHETPPVDHDASQDFQ</sequence>
<comment type="caution">
    <text evidence="9">The sequence shown here is derived from an EMBL/GenBank/DDBJ whole genome shotgun (WGS) entry which is preliminary data.</text>
</comment>
<evidence type="ECO:0000313" key="9">
    <source>
        <dbReference type="EMBL" id="KAH6656356.1"/>
    </source>
</evidence>
<dbReference type="PROSITE" id="PS50157">
    <property type="entry name" value="ZINC_FINGER_C2H2_2"/>
    <property type="match status" value="2"/>
</dbReference>
<comment type="subcellular location">
    <subcellularLocation>
        <location evidence="1">Nucleus</location>
    </subcellularLocation>
</comment>
<dbReference type="PANTHER" id="PTHR24406">
    <property type="entry name" value="TRANSCRIPTIONAL REPRESSOR CTCFL-RELATED"/>
    <property type="match status" value="1"/>
</dbReference>
<evidence type="ECO:0000256" key="7">
    <source>
        <dbReference type="PROSITE-ProRule" id="PRU00042"/>
    </source>
</evidence>
<dbReference type="InterPro" id="IPR013087">
    <property type="entry name" value="Znf_C2H2_type"/>
</dbReference>
<feature type="domain" description="C2H2-type" evidence="8">
    <location>
        <begin position="55"/>
        <end position="85"/>
    </location>
</feature>
<keyword evidence="5" id="KW-0862">Zinc</keyword>
<dbReference type="EMBL" id="JAGPXC010000002">
    <property type="protein sequence ID" value="KAH6656356.1"/>
    <property type="molecule type" value="Genomic_DNA"/>
</dbReference>
<keyword evidence="10" id="KW-1185">Reference proteome</keyword>
<evidence type="ECO:0000256" key="3">
    <source>
        <dbReference type="ARBA" id="ARBA00022737"/>
    </source>
</evidence>
<dbReference type="GeneID" id="70137602"/>
<dbReference type="GO" id="GO:0008270">
    <property type="term" value="F:zinc ion binding"/>
    <property type="evidence" value="ECO:0007669"/>
    <property type="project" value="UniProtKB-KW"/>
</dbReference>
<evidence type="ECO:0000256" key="6">
    <source>
        <dbReference type="ARBA" id="ARBA00023242"/>
    </source>
</evidence>
<evidence type="ECO:0000256" key="1">
    <source>
        <dbReference type="ARBA" id="ARBA00004123"/>
    </source>
</evidence>
<evidence type="ECO:0000256" key="2">
    <source>
        <dbReference type="ARBA" id="ARBA00022723"/>
    </source>
</evidence>
<gene>
    <name evidence="9" type="ORF">BKA67DRAFT_672170</name>
</gene>
<accession>A0A9P8UQJ0</accession>
<organism evidence="9 10">
    <name type="scientific">Truncatella angustata</name>
    <dbReference type="NCBI Taxonomy" id="152316"/>
    <lineage>
        <taxon>Eukaryota</taxon>
        <taxon>Fungi</taxon>
        <taxon>Dikarya</taxon>
        <taxon>Ascomycota</taxon>
        <taxon>Pezizomycotina</taxon>
        <taxon>Sordariomycetes</taxon>
        <taxon>Xylariomycetidae</taxon>
        <taxon>Amphisphaeriales</taxon>
        <taxon>Sporocadaceae</taxon>
        <taxon>Truncatella</taxon>
    </lineage>
</organism>
<dbReference type="OrthoDB" id="4771306at2759"/>
<keyword evidence="4 7" id="KW-0863">Zinc-finger</keyword>
<proteinExistence type="predicted"/>
<dbReference type="GO" id="GO:0005634">
    <property type="term" value="C:nucleus"/>
    <property type="evidence" value="ECO:0007669"/>
    <property type="project" value="UniProtKB-SubCell"/>
</dbReference>
<evidence type="ECO:0000313" key="10">
    <source>
        <dbReference type="Proteomes" id="UP000758603"/>
    </source>
</evidence>
<evidence type="ECO:0000259" key="8">
    <source>
        <dbReference type="PROSITE" id="PS50157"/>
    </source>
</evidence>
<dbReference type="PROSITE" id="PS00028">
    <property type="entry name" value="ZINC_FINGER_C2H2_1"/>
    <property type="match status" value="1"/>
</dbReference>
<dbReference type="InterPro" id="IPR050888">
    <property type="entry name" value="ZnF_C2H2-type_TF"/>
</dbReference>
<keyword evidence="3" id="KW-0677">Repeat</keyword>
<name>A0A9P8UQJ0_9PEZI</name>
<dbReference type="RefSeq" id="XP_045960590.1">
    <property type="nucleotide sequence ID" value="XM_046108711.1"/>
</dbReference>
<protein>
    <recommendedName>
        <fullName evidence="8">C2H2-type domain-containing protein</fullName>
    </recommendedName>
</protein>
<dbReference type="Gene3D" id="3.30.160.60">
    <property type="entry name" value="Classic Zinc Finger"/>
    <property type="match status" value="1"/>
</dbReference>
<dbReference type="SMART" id="SM00355">
    <property type="entry name" value="ZnF_C2H2"/>
    <property type="match status" value="4"/>
</dbReference>
<keyword evidence="6" id="KW-0539">Nucleus</keyword>
<evidence type="ECO:0000256" key="4">
    <source>
        <dbReference type="ARBA" id="ARBA00022771"/>
    </source>
</evidence>
<feature type="domain" description="C2H2-type" evidence="8">
    <location>
        <begin position="194"/>
        <end position="223"/>
    </location>
</feature>
<dbReference type="Proteomes" id="UP000758603">
    <property type="component" value="Unassembled WGS sequence"/>
</dbReference>
<reference evidence="9" key="1">
    <citation type="journal article" date="2021" name="Nat. Commun.">
        <title>Genetic determinants of endophytism in the Arabidopsis root mycobiome.</title>
        <authorList>
            <person name="Mesny F."/>
            <person name="Miyauchi S."/>
            <person name="Thiergart T."/>
            <person name="Pickel B."/>
            <person name="Atanasova L."/>
            <person name="Karlsson M."/>
            <person name="Huettel B."/>
            <person name="Barry K.W."/>
            <person name="Haridas S."/>
            <person name="Chen C."/>
            <person name="Bauer D."/>
            <person name="Andreopoulos W."/>
            <person name="Pangilinan J."/>
            <person name="LaButti K."/>
            <person name="Riley R."/>
            <person name="Lipzen A."/>
            <person name="Clum A."/>
            <person name="Drula E."/>
            <person name="Henrissat B."/>
            <person name="Kohler A."/>
            <person name="Grigoriev I.V."/>
            <person name="Martin F.M."/>
            <person name="Hacquard S."/>
        </authorList>
    </citation>
    <scope>NUCLEOTIDE SEQUENCE</scope>
    <source>
        <strain evidence="9">MPI-SDFR-AT-0073</strain>
    </source>
</reference>
<keyword evidence="2" id="KW-0479">Metal-binding</keyword>
<dbReference type="AlphaFoldDB" id="A0A9P8UQJ0"/>
<evidence type="ECO:0000256" key="5">
    <source>
        <dbReference type="ARBA" id="ARBA00022833"/>
    </source>
</evidence>